<dbReference type="PROSITE" id="PS50893">
    <property type="entry name" value="ABC_TRANSPORTER_2"/>
    <property type="match status" value="1"/>
</dbReference>
<comment type="subcellular location">
    <subcellularLocation>
        <location evidence="1">Membrane</location>
        <topology evidence="1">Multi-pass membrane protein</topology>
    </subcellularLocation>
</comment>
<dbReference type="Gene3D" id="3.40.50.300">
    <property type="entry name" value="P-loop containing nucleotide triphosphate hydrolases"/>
    <property type="match status" value="1"/>
</dbReference>
<dbReference type="InterPro" id="IPR011527">
    <property type="entry name" value="ABC1_TM_dom"/>
</dbReference>
<keyword evidence="4" id="KW-0067">ATP-binding</keyword>
<dbReference type="InterPro" id="IPR036640">
    <property type="entry name" value="ABC1_TM_sf"/>
</dbReference>
<proteinExistence type="predicted"/>
<keyword evidence="3" id="KW-0547">Nucleotide-binding</keyword>
<keyword evidence="11" id="KW-1185">Reference proteome</keyword>
<feature type="domain" description="ABC transporter" evidence="8">
    <location>
        <begin position="249"/>
        <end position="489"/>
    </location>
</feature>
<evidence type="ECO:0000259" key="8">
    <source>
        <dbReference type="PROSITE" id="PS50893"/>
    </source>
</evidence>
<evidence type="ECO:0000256" key="2">
    <source>
        <dbReference type="ARBA" id="ARBA00022692"/>
    </source>
</evidence>
<keyword evidence="6 7" id="KW-0472">Membrane</keyword>
<dbReference type="Proteomes" id="UP001497512">
    <property type="component" value="Chromosome 10"/>
</dbReference>
<dbReference type="PROSITE" id="PS50929">
    <property type="entry name" value="ABC_TM1F"/>
    <property type="match status" value="1"/>
</dbReference>
<keyword evidence="2 7" id="KW-0812">Transmembrane</keyword>
<evidence type="ECO:0000256" key="5">
    <source>
        <dbReference type="ARBA" id="ARBA00022989"/>
    </source>
</evidence>
<sequence>MWAVGLVFTFIPTVVELVLVCGLLAQKVSGMVAGIVLVTFTAYVAWTVHITTQAAESRKQVNKLENLATGKAVDALLNYETVVQFNNQKLEVEQYNSLLQGYQHASLASERLSAALNGGQALILALGIAAVMSLAGLQVAQGTMTIGDLVLANGLILQLSGPLQFLGFLYRDLRQSQVDLESLFTILRFFADFNLNPTHDVQAIPLLPFSIFCVFGICNNGSSAVCYSTQSLLKDGTVVLQSTGKGVKLRANNLRFSYTSSREVLLGVSLSAEPGQSIALVGASGSGKSTIVKLLLRLYDPDSGSLFLDDHDLRSLSQVQFQPNFGCLRRFLVSLFAQVVDVESFGRVHDVVQKFSSDLCFPPVFVQQRLHDAVLRMPDGYATRVGERGLKLSGGEKQRVAIARAFLKGPRLLICDEATSALDSGTEVAILRSLKELAAGRTCVFVAHRLSTIKHCDRIMVMDAGVVVEEGTHQELIAKVGIYAHMWTLQESEIQRTAAMKI</sequence>
<name>A0ABP0TEM0_9BRYO</name>
<organism evidence="10 11">
    <name type="scientific">Sphagnum troendelagicum</name>
    <dbReference type="NCBI Taxonomy" id="128251"/>
    <lineage>
        <taxon>Eukaryota</taxon>
        <taxon>Viridiplantae</taxon>
        <taxon>Streptophyta</taxon>
        <taxon>Embryophyta</taxon>
        <taxon>Bryophyta</taxon>
        <taxon>Sphagnophytina</taxon>
        <taxon>Sphagnopsida</taxon>
        <taxon>Sphagnales</taxon>
        <taxon>Sphagnaceae</taxon>
        <taxon>Sphagnum</taxon>
    </lineage>
</organism>
<dbReference type="Pfam" id="PF00005">
    <property type="entry name" value="ABC_tran"/>
    <property type="match status" value="1"/>
</dbReference>
<dbReference type="InterPro" id="IPR027417">
    <property type="entry name" value="P-loop_NTPase"/>
</dbReference>
<evidence type="ECO:0000313" key="10">
    <source>
        <dbReference type="EMBL" id="CAK9194072.1"/>
    </source>
</evidence>
<dbReference type="PANTHER" id="PTHR24221">
    <property type="entry name" value="ATP-BINDING CASSETTE SUB-FAMILY B"/>
    <property type="match status" value="1"/>
</dbReference>
<dbReference type="CDD" id="cd18582">
    <property type="entry name" value="ABC_6TM_ATM1_ABCB7"/>
    <property type="match status" value="1"/>
</dbReference>
<gene>
    <name evidence="10" type="ORF">CSSPTR1EN2_LOCUS2343</name>
</gene>
<dbReference type="InterPro" id="IPR017871">
    <property type="entry name" value="ABC_transporter-like_CS"/>
</dbReference>
<feature type="transmembrane region" description="Helical" evidence="7">
    <location>
        <begin position="119"/>
        <end position="137"/>
    </location>
</feature>
<evidence type="ECO:0000256" key="4">
    <source>
        <dbReference type="ARBA" id="ARBA00022840"/>
    </source>
</evidence>
<dbReference type="SMART" id="SM00382">
    <property type="entry name" value="AAA"/>
    <property type="match status" value="1"/>
</dbReference>
<keyword evidence="5 7" id="KW-1133">Transmembrane helix</keyword>
<dbReference type="Gene3D" id="1.20.1560.10">
    <property type="entry name" value="ABC transporter type 1, transmembrane domain"/>
    <property type="match status" value="1"/>
</dbReference>
<dbReference type="InterPro" id="IPR039421">
    <property type="entry name" value="Type_1_exporter"/>
</dbReference>
<dbReference type="EMBL" id="OZ019902">
    <property type="protein sequence ID" value="CAK9194072.1"/>
    <property type="molecule type" value="Genomic_DNA"/>
</dbReference>
<evidence type="ECO:0000259" key="9">
    <source>
        <dbReference type="PROSITE" id="PS50929"/>
    </source>
</evidence>
<evidence type="ECO:0000256" key="6">
    <source>
        <dbReference type="ARBA" id="ARBA00023136"/>
    </source>
</evidence>
<feature type="transmembrane region" description="Helical" evidence="7">
    <location>
        <begin position="32"/>
        <end position="50"/>
    </location>
</feature>
<dbReference type="InterPro" id="IPR003439">
    <property type="entry name" value="ABC_transporter-like_ATP-bd"/>
</dbReference>
<dbReference type="PANTHER" id="PTHR24221:SF470">
    <property type="entry name" value="MITOCHONDRIAL ABC TRANSPORTER ATM"/>
    <property type="match status" value="1"/>
</dbReference>
<dbReference type="Pfam" id="PF00664">
    <property type="entry name" value="ABC_membrane"/>
    <property type="match status" value="1"/>
</dbReference>
<feature type="domain" description="ABC transmembrane type-1" evidence="9">
    <location>
        <begin position="1"/>
        <end position="175"/>
    </location>
</feature>
<dbReference type="InterPro" id="IPR003593">
    <property type="entry name" value="AAA+_ATPase"/>
</dbReference>
<reference evidence="10" key="1">
    <citation type="submission" date="2024-02" db="EMBL/GenBank/DDBJ databases">
        <authorList>
            <consortium name="ELIXIR-Norway"/>
            <consortium name="Elixir Norway"/>
        </authorList>
    </citation>
    <scope>NUCLEOTIDE SEQUENCE</scope>
</reference>
<evidence type="ECO:0000313" key="11">
    <source>
        <dbReference type="Proteomes" id="UP001497512"/>
    </source>
</evidence>
<dbReference type="PROSITE" id="PS00211">
    <property type="entry name" value="ABC_TRANSPORTER_1"/>
    <property type="match status" value="1"/>
</dbReference>
<evidence type="ECO:0000256" key="7">
    <source>
        <dbReference type="SAM" id="Phobius"/>
    </source>
</evidence>
<evidence type="ECO:0000256" key="3">
    <source>
        <dbReference type="ARBA" id="ARBA00022741"/>
    </source>
</evidence>
<dbReference type="SUPFAM" id="SSF90123">
    <property type="entry name" value="ABC transporter transmembrane region"/>
    <property type="match status" value="1"/>
</dbReference>
<accession>A0ABP0TEM0</accession>
<evidence type="ECO:0000256" key="1">
    <source>
        <dbReference type="ARBA" id="ARBA00004141"/>
    </source>
</evidence>
<dbReference type="SUPFAM" id="SSF52540">
    <property type="entry name" value="P-loop containing nucleoside triphosphate hydrolases"/>
    <property type="match status" value="1"/>
</dbReference>
<feature type="transmembrane region" description="Helical" evidence="7">
    <location>
        <begin position="6"/>
        <end position="25"/>
    </location>
</feature>
<protein>
    <submittedName>
        <fullName evidence="10">Uncharacterized protein</fullName>
    </submittedName>
</protein>